<comment type="caution">
    <text evidence="2">The sequence shown here is derived from an EMBL/GenBank/DDBJ whole genome shotgun (WGS) entry which is preliminary data.</text>
</comment>
<evidence type="ECO:0000313" key="2">
    <source>
        <dbReference type="EMBL" id="TWH21949.1"/>
    </source>
</evidence>
<evidence type="ECO:0000256" key="1">
    <source>
        <dbReference type="SAM" id="MobiDB-lite"/>
    </source>
</evidence>
<dbReference type="OrthoDB" id="3636073at2"/>
<sequence length="166" mass="17551">MTESSIAGGGPAAPAPPQAPSLPAHEFAEGAAGRLAPVAEDLRQVRDQVDRGELWFDEESAHELLGELLRLQGQVHQLIAEAGDNIDQPLRFGDNFVGETLARRLKGAVDGDDNAALPVLKGYAEQLDQLVGIIRTASGLITTTDEDVRDALYGIGVDPGDTGRFA</sequence>
<dbReference type="AlphaFoldDB" id="A0A660CK01"/>
<dbReference type="RefSeq" id="WP_030529963.1">
    <property type="nucleotide sequence ID" value="NZ_JOIJ01000001.1"/>
</dbReference>
<feature type="region of interest" description="Disordered" evidence="1">
    <location>
        <begin position="1"/>
        <end position="23"/>
    </location>
</feature>
<organism evidence="2 3">
    <name type="scientific">Prauserella rugosa</name>
    <dbReference type="NCBI Taxonomy" id="43354"/>
    <lineage>
        <taxon>Bacteria</taxon>
        <taxon>Bacillati</taxon>
        <taxon>Actinomycetota</taxon>
        <taxon>Actinomycetes</taxon>
        <taxon>Pseudonocardiales</taxon>
        <taxon>Pseudonocardiaceae</taxon>
        <taxon>Prauserella</taxon>
    </lineage>
</organism>
<protein>
    <submittedName>
        <fullName evidence="2">Uncharacterized protein</fullName>
    </submittedName>
</protein>
<reference evidence="2 3" key="1">
    <citation type="submission" date="2019-07" db="EMBL/GenBank/DDBJ databases">
        <title>R&amp;d 2014.</title>
        <authorList>
            <person name="Klenk H.-P."/>
        </authorList>
    </citation>
    <scope>NUCLEOTIDE SEQUENCE [LARGE SCALE GENOMIC DNA]</scope>
    <source>
        <strain evidence="2 3">DSM 43194</strain>
    </source>
</reference>
<accession>A0A660CK01</accession>
<dbReference type="EMBL" id="VLJV01000001">
    <property type="protein sequence ID" value="TWH21949.1"/>
    <property type="molecule type" value="Genomic_DNA"/>
</dbReference>
<name>A0A660CK01_9PSEU</name>
<proteinExistence type="predicted"/>
<keyword evidence="3" id="KW-1185">Reference proteome</keyword>
<dbReference type="Proteomes" id="UP000317303">
    <property type="component" value="Unassembled WGS sequence"/>
</dbReference>
<evidence type="ECO:0000313" key="3">
    <source>
        <dbReference type="Proteomes" id="UP000317303"/>
    </source>
</evidence>
<gene>
    <name evidence="2" type="ORF">JD82_03820</name>
</gene>